<feature type="compositionally biased region" description="Pro residues" evidence="1">
    <location>
        <begin position="32"/>
        <end position="48"/>
    </location>
</feature>
<dbReference type="EMBL" id="BAABAT010000003">
    <property type="protein sequence ID" value="GAA4245946.1"/>
    <property type="molecule type" value="Genomic_DNA"/>
</dbReference>
<dbReference type="Proteomes" id="UP001500620">
    <property type="component" value="Unassembled WGS sequence"/>
</dbReference>
<evidence type="ECO:0000313" key="3">
    <source>
        <dbReference type="Proteomes" id="UP001500620"/>
    </source>
</evidence>
<comment type="caution">
    <text evidence="2">The sequence shown here is derived from an EMBL/GenBank/DDBJ whole genome shotgun (WGS) entry which is preliminary data.</text>
</comment>
<evidence type="ECO:0008006" key="4">
    <source>
        <dbReference type="Google" id="ProtNLM"/>
    </source>
</evidence>
<evidence type="ECO:0000256" key="1">
    <source>
        <dbReference type="SAM" id="MobiDB-lite"/>
    </source>
</evidence>
<feature type="region of interest" description="Disordered" evidence="1">
    <location>
        <begin position="1"/>
        <end position="51"/>
    </location>
</feature>
<gene>
    <name evidence="2" type="ORF">GCM10022255_015300</name>
</gene>
<organism evidence="2 3">
    <name type="scientific">Dactylosporangium darangshiense</name>
    <dbReference type="NCBI Taxonomy" id="579108"/>
    <lineage>
        <taxon>Bacteria</taxon>
        <taxon>Bacillati</taxon>
        <taxon>Actinomycetota</taxon>
        <taxon>Actinomycetes</taxon>
        <taxon>Micromonosporales</taxon>
        <taxon>Micromonosporaceae</taxon>
        <taxon>Dactylosporangium</taxon>
    </lineage>
</organism>
<reference evidence="3" key="1">
    <citation type="journal article" date="2019" name="Int. J. Syst. Evol. Microbiol.">
        <title>The Global Catalogue of Microorganisms (GCM) 10K type strain sequencing project: providing services to taxonomists for standard genome sequencing and annotation.</title>
        <authorList>
            <consortium name="The Broad Institute Genomics Platform"/>
            <consortium name="The Broad Institute Genome Sequencing Center for Infectious Disease"/>
            <person name="Wu L."/>
            <person name="Ma J."/>
        </authorList>
    </citation>
    <scope>NUCLEOTIDE SEQUENCE [LARGE SCALE GENOMIC DNA]</scope>
    <source>
        <strain evidence="3">JCM 17441</strain>
    </source>
</reference>
<evidence type="ECO:0000313" key="2">
    <source>
        <dbReference type="EMBL" id="GAA4245946.1"/>
    </source>
</evidence>
<name>A0ABP8D1B0_9ACTN</name>
<keyword evidence="3" id="KW-1185">Reference proteome</keyword>
<proteinExistence type="predicted"/>
<accession>A0ABP8D1B0</accession>
<protein>
    <recommendedName>
        <fullName evidence="4">Transposase</fullName>
    </recommendedName>
</protein>
<sequence length="87" mass="9307">MSDPTTRVAEGNAARRTPPEARAARSARHVPPRPPPAATVPRHAPPNQPGTCRGALFAPIYRLARYKSDKSWRASARLVGINANATG</sequence>